<dbReference type="SUPFAM" id="SSF46894">
    <property type="entry name" value="C-terminal effector domain of the bipartite response regulators"/>
    <property type="match status" value="1"/>
</dbReference>
<dbReference type="Pfam" id="PF13191">
    <property type="entry name" value="AAA_16"/>
    <property type="match status" value="1"/>
</dbReference>
<keyword evidence="6" id="KW-1185">Reference proteome</keyword>
<dbReference type="PROSITE" id="PS50043">
    <property type="entry name" value="HTH_LUXR_2"/>
    <property type="match status" value="1"/>
</dbReference>
<dbReference type="GO" id="GO:0004016">
    <property type="term" value="F:adenylate cyclase activity"/>
    <property type="evidence" value="ECO:0007669"/>
    <property type="project" value="TreeGrafter"/>
</dbReference>
<dbReference type="GO" id="GO:0003677">
    <property type="term" value="F:DNA binding"/>
    <property type="evidence" value="ECO:0007669"/>
    <property type="project" value="InterPro"/>
</dbReference>
<reference evidence="5 6" key="1">
    <citation type="submission" date="2018-03" db="EMBL/GenBank/DDBJ databases">
        <title>Actinopolyspora mortivallis from Sahara, screening for active biomolecules.</title>
        <authorList>
            <person name="Selama O."/>
            <person name="Wellington E.M.H."/>
            <person name="Hacene H."/>
        </authorList>
    </citation>
    <scope>NUCLEOTIDE SEQUENCE [LARGE SCALE GENOMIC DNA]</scope>
    <source>
        <strain evidence="5 6">M5A</strain>
    </source>
</reference>
<dbReference type="Proteomes" id="UP000239352">
    <property type="component" value="Unassembled WGS sequence"/>
</dbReference>
<evidence type="ECO:0000313" key="6">
    <source>
        <dbReference type="Proteomes" id="UP000239352"/>
    </source>
</evidence>
<dbReference type="AlphaFoldDB" id="A0A2T0GX57"/>
<protein>
    <submittedName>
        <fullName evidence="5">LuxR family transcriptional regulator</fullName>
    </submittedName>
</protein>
<accession>A0A2T0GX57</accession>
<dbReference type="SMART" id="SM00421">
    <property type="entry name" value="HTH_LUXR"/>
    <property type="match status" value="1"/>
</dbReference>
<dbReference type="PRINTS" id="PR00038">
    <property type="entry name" value="HTHLUXR"/>
</dbReference>
<dbReference type="GO" id="GO:0005524">
    <property type="term" value="F:ATP binding"/>
    <property type="evidence" value="ECO:0007669"/>
    <property type="project" value="UniProtKB-KW"/>
</dbReference>
<evidence type="ECO:0000256" key="1">
    <source>
        <dbReference type="ARBA" id="ARBA00022741"/>
    </source>
</evidence>
<proteinExistence type="predicted"/>
<dbReference type="EMBL" id="PVSR01000010">
    <property type="protein sequence ID" value="PRW63691.1"/>
    <property type="molecule type" value="Genomic_DNA"/>
</dbReference>
<feature type="domain" description="HTH luxR-type" evidence="4">
    <location>
        <begin position="895"/>
        <end position="960"/>
    </location>
</feature>
<dbReference type="Pfam" id="PF00196">
    <property type="entry name" value="GerE"/>
    <property type="match status" value="1"/>
</dbReference>
<dbReference type="InterPro" id="IPR036388">
    <property type="entry name" value="WH-like_DNA-bd_sf"/>
</dbReference>
<dbReference type="RefSeq" id="WP_106113433.1">
    <property type="nucleotide sequence ID" value="NZ_PVSR01000010.1"/>
</dbReference>
<keyword evidence="2" id="KW-0067">ATP-binding</keyword>
<dbReference type="InterPro" id="IPR027417">
    <property type="entry name" value="P-loop_NTPase"/>
</dbReference>
<dbReference type="InParanoid" id="A0A2T0GX57"/>
<keyword evidence="1" id="KW-0547">Nucleotide-binding</keyword>
<dbReference type="PANTHER" id="PTHR16305:SF35">
    <property type="entry name" value="TRANSCRIPTIONAL ACTIVATOR DOMAIN"/>
    <property type="match status" value="1"/>
</dbReference>
<dbReference type="SUPFAM" id="SSF52540">
    <property type="entry name" value="P-loop containing nucleoside triphosphate hydrolases"/>
    <property type="match status" value="1"/>
</dbReference>
<sequence length="960" mass="105697">MSIRDTRSSHCPTPSNPPPPLVGRAEELHTLVEFATAPPAVVLLEGEAGVGKTRLVHETLRAPEIHHHNRTVGACRPPREPFPYGPVLDALRSLGPLNPPTPLNPVTGALRPLLPELDAWLPPAPERLGDPAAERHRVFRGIHALLQALGPVVLVVEDLHWSDEHTAELLRFLAHTPPTNLVLVLTYRGEELHGPPLGVAYRPPWNTRGTVLSLRPLTTEQVGALAAHVLGTDSVSPELARKLHTQTAGIPFVLEETLREVEGTAPPDALPRDRHPSEGHVEVPALLHDSLLERMALLPGDALRLVKAAAVLDEPADARTLGRMAEVTTAERELVHALRANVLYETPDGTYTFRHHLAHRTVYSGLTGPERTELHERALRQLADREPQPLARLALHSRASGRVRDWLRYGEAAADRASSEGDTGTAVELLTEMLSATTPSPRTLERLAVKYGHLAPEEPHRPGTTVVLEKLLASPVLSRSARGRVRLGHGKILLRTGSLHAARCELELAVRELHEHPEHAVEGMFALSHVHPSTTCAGEGRRWLERAGQSLAELHETPGVAGVPTEMPAALLYHGEPADEWIDLLDRTTRSTAEHHAAALAHARNAEVLLFLGQYHRCAEQLWKSRAHARNHPRRTFLDSVLDAVEIGLRWFTGRWEGLAEQASELLRDSPREHPPAAQASLVLGLLATARADWRRAEHFLGPARVQPPDGAVTPVMLTACAARARMWLSRQDLPEATRETDRALALVEDKEAWVWACDLLPVAVEAHTRVGDLRRARAVVERFRAATSARSSPLFSAAAAAAEAVIHEARDEIHPAVERWRTAHRRYGALPRPYSAALAAERLVRHSPEGLGTPTTGMVETVRVLERLGATGDAARCRHLWRARGSGTLPRRGRRGYGDRLSPREQEIVELAARGHTNREIAANLFLSPRTVEQHVARAIRKLGLRNRTELLRDDDART</sequence>
<name>A0A2T0GX57_ACTMO</name>
<organism evidence="5 6">
    <name type="scientific">Actinopolyspora mortivallis</name>
    <dbReference type="NCBI Taxonomy" id="33906"/>
    <lineage>
        <taxon>Bacteria</taxon>
        <taxon>Bacillati</taxon>
        <taxon>Actinomycetota</taxon>
        <taxon>Actinomycetes</taxon>
        <taxon>Actinopolysporales</taxon>
        <taxon>Actinopolysporaceae</taxon>
        <taxon>Actinopolyspora</taxon>
    </lineage>
</organism>
<dbReference type="GO" id="GO:0006355">
    <property type="term" value="P:regulation of DNA-templated transcription"/>
    <property type="evidence" value="ECO:0007669"/>
    <property type="project" value="InterPro"/>
</dbReference>
<dbReference type="InterPro" id="IPR016032">
    <property type="entry name" value="Sig_transdc_resp-reg_C-effctor"/>
</dbReference>
<evidence type="ECO:0000256" key="3">
    <source>
        <dbReference type="SAM" id="MobiDB-lite"/>
    </source>
</evidence>
<dbReference type="PANTHER" id="PTHR16305">
    <property type="entry name" value="TESTICULAR SOLUBLE ADENYLYL CYCLASE"/>
    <property type="match status" value="1"/>
</dbReference>
<gene>
    <name evidence="5" type="ORF">CEP50_08705</name>
</gene>
<dbReference type="GO" id="GO:0005737">
    <property type="term" value="C:cytoplasm"/>
    <property type="evidence" value="ECO:0007669"/>
    <property type="project" value="TreeGrafter"/>
</dbReference>
<comment type="caution">
    <text evidence="5">The sequence shown here is derived from an EMBL/GenBank/DDBJ whole genome shotgun (WGS) entry which is preliminary data.</text>
</comment>
<dbReference type="STRING" id="1050202.GCA_000384035_03043"/>
<dbReference type="Gene3D" id="1.10.10.10">
    <property type="entry name" value="Winged helix-like DNA-binding domain superfamily/Winged helix DNA-binding domain"/>
    <property type="match status" value="1"/>
</dbReference>
<dbReference type="InterPro" id="IPR041664">
    <property type="entry name" value="AAA_16"/>
</dbReference>
<evidence type="ECO:0000259" key="4">
    <source>
        <dbReference type="PROSITE" id="PS50043"/>
    </source>
</evidence>
<feature type="region of interest" description="Disordered" evidence="3">
    <location>
        <begin position="1"/>
        <end position="23"/>
    </location>
</feature>
<dbReference type="CDD" id="cd06170">
    <property type="entry name" value="LuxR_C_like"/>
    <property type="match status" value="1"/>
</dbReference>
<dbReference type="InterPro" id="IPR000792">
    <property type="entry name" value="Tscrpt_reg_LuxR_C"/>
</dbReference>
<dbReference type="PROSITE" id="PS00622">
    <property type="entry name" value="HTH_LUXR_1"/>
    <property type="match status" value="1"/>
</dbReference>
<evidence type="ECO:0000256" key="2">
    <source>
        <dbReference type="ARBA" id="ARBA00022840"/>
    </source>
</evidence>
<evidence type="ECO:0000313" key="5">
    <source>
        <dbReference type="EMBL" id="PRW63691.1"/>
    </source>
</evidence>